<dbReference type="Proteomes" id="UP000784294">
    <property type="component" value="Unassembled WGS sequence"/>
</dbReference>
<protein>
    <submittedName>
        <fullName evidence="2">Uncharacterized protein</fullName>
    </submittedName>
</protein>
<reference evidence="2" key="1">
    <citation type="submission" date="2018-11" db="EMBL/GenBank/DDBJ databases">
        <authorList>
            <consortium name="Pathogen Informatics"/>
        </authorList>
    </citation>
    <scope>NUCLEOTIDE SEQUENCE</scope>
</reference>
<dbReference type="AlphaFoldDB" id="A0A3S5CRK2"/>
<evidence type="ECO:0000256" key="1">
    <source>
        <dbReference type="SAM" id="MobiDB-lite"/>
    </source>
</evidence>
<evidence type="ECO:0000313" key="2">
    <source>
        <dbReference type="EMBL" id="VEL42390.1"/>
    </source>
</evidence>
<proteinExistence type="predicted"/>
<name>A0A3S5CRK2_9PLAT</name>
<keyword evidence="3" id="KW-1185">Reference proteome</keyword>
<dbReference type="EMBL" id="CAAALY010274157">
    <property type="protein sequence ID" value="VEL42390.1"/>
    <property type="molecule type" value="Genomic_DNA"/>
</dbReference>
<feature type="compositionally biased region" description="Low complexity" evidence="1">
    <location>
        <begin position="37"/>
        <end position="51"/>
    </location>
</feature>
<evidence type="ECO:0000313" key="3">
    <source>
        <dbReference type="Proteomes" id="UP000784294"/>
    </source>
</evidence>
<accession>A0A3S5CRK2</accession>
<sequence>MNWHADMDRLIPPNPGADCSAAPIYSYPSGPQRTSGSAAGVYSTVSTTSSGQPRMTFASAAAGAGVIEEGQGESASKIYTQIILNSKYYYYYSSLNQRQL</sequence>
<gene>
    <name evidence="2" type="ORF">PXEA_LOCUS35830</name>
</gene>
<organism evidence="2 3">
    <name type="scientific">Protopolystoma xenopodis</name>
    <dbReference type="NCBI Taxonomy" id="117903"/>
    <lineage>
        <taxon>Eukaryota</taxon>
        <taxon>Metazoa</taxon>
        <taxon>Spiralia</taxon>
        <taxon>Lophotrochozoa</taxon>
        <taxon>Platyhelminthes</taxon>
        <taxon>Monogenea</taxon>
        <taxon>Polyopisthocotylea</taxon>
        <taxon>Polystomatidea</taxon>
        <taxon>Polystomatidae</taxon>
        <taxon>Protopolystoma</taxon>
    </lineage>
</organism>
<feature type="region of interest" description="Disordered" evidence="1">
    <location>
        <begin position="30"/>
        <end position="52"/>
    </location>
</feature>
<comment type="caution">
    <text evidence="2">The sequence shown here is derived from an EMBL/GenBank/DDBJ whole genome shotgun (WGS) entry which is preliminary data.</text>
</comment>